<evidence type="ECO:0000256" key="10">
    <source>
        <dbReference type="PROSITE-ProRule" id="PRU00221"/>
    </source>
</evidence>
<dbReference type="Gene3D" id="2.130.10.10">
    <property type="entry name" value="YVTN repeat-like/Quinoprotein amine dehydrogenase"/>
    <property type="match status" value="1"/>
</dbReference>
<comment type="caution">
    <text evidence="12">The sequence shown here is derived from an EMBL/GenBank/DDBJ whole genome shotgun (WGS) entry which is preliminary data.</text>
</comment>
<evidence type="ECO:0000256" key="6">
    <source>
        <dbReference type="ARBA" id="ARBA00023203"/>
    </source>
</evidence>
<evidence type="ECO:0000313" key="13">
    <source>
        <dbReference type="Proteomes" id="UP001189429"/>
    </source>
</evidence>
<evidence type="ECO:0000256" key="11">
    <source>
        <dbReference type="SAM" id="MobiDB-lite"/>
    </source>
</evidence>
<feature type="repeat" description="WD" evidence="10">
    <location>
        <begin position="93"/>
        <end position="124"/>
    </location>
</feature>
<sequence>RPGRAKRVAPRARAAPARRRQPRRWRRSAAARMAAASGKPRADVVRRFEVPDAEVVCCHAFSKDESLLAVAPNTEDVLIFRLTGAEFQSTHVLSRHTQRVTGLSWSCDGRLVSCSEDRTAYVWEWSEAAGNWRAVLVELRAPRAALCVQWSPDGKRFAVGLSSKDVAVCYYEGTVGCWVALKIGRSIHQAAVGALAWHPTSQYLAVGSFDRRCLVYDVTEENMLPSQQPPFGEAQVSEEASAWVNAVAFSPKGRFLAFAAQDATVSLKDLKDGPGAEVCRIRWRQLPFLRLAFVGESQLVACGFDCTPVLLRQAGGRWAVAAALECTGASPAAPPAGVDGNAFDQARKAFGGRAAAAPGGGAGACHTGVISADAQR</sequence>
<accession>A0ABN9X1D1</accession>
<protein>
    <recommendedName>
        <fullName evidence="8">Arp2/3 complex 41 kDa subunit</fullName>
    </recommendedName>
    <alternativeName>
        <fullName evidence="9">p41-ARC</fullName>
    </alternativeName>
</protein>
<evidence type="ECO:0000313" key="12">
    <source>
        <dbReference type="EMBL" id="CAK0893055.1"/>
    </source>
</evidence>
<evidence type="ECO:0000256" key="1">
    <source>
        <dbReference type="ARBA" id="ARBA00004245"/>
    </source>
</evidence>
<feature type="non-terminal residue" evidence="12">
    <location>
        <position position="1"/>
    </location>
</feature>
<comment type="subcellular location">
    <subcellularLocation>
        <location evidence="1">Cytoplasm</location>
        <location evidence="1">Cytoskeleton</location>
    </subcellularLocation>
</comment>
<reference evidence="12" key="1">
    <citation type="submission" date="2023-10" db="EMBL/GenBank/DDBJ databases">
        <authorList>
            <person name="Chen Y."/>
            <person name="Shah S."/>
            <person name="Dougan E. K."/>
            <person name="Thang M."/>
            <person name="Chan C."/>
        </authorList>
    </citation>
    <scope>NUCLEOTIDE SEQUENCE [LARGE SCALE GENOMIC DNA]</scope>
</reference>
<evidence type="ECO:0000256" key="8">
    <source>
        <dbReference type="ARBA" id="ARBA00041244"/>
    </source>
</evidence>
<dbReference type="PANTHER" id="PTHR10709">
    <property type="entry name" value="ACTIN-RELATED PROTEIN 2/3 COMPLEX SUBUNIT 1"/>
    <property type="match status" value="1"/>
</dbReference>
<dbReference type="PROSITE" id="PS50082">
    <property type="entry name" value="WD_REPEATS_2"/>
    <property type="match status" value="2"/>
</dbReference>
<feature type="region of interest" description="Disordered" evidence="11">
    <location>
        <begin position="1"/>
        <end position="28"/>
    </location>
</feature>
<dbReference type="PANTHER" id="PTHR10709:SF2">
    <property type="entry name" value="ACTIN-RELATED PROTEIN 2_3 COMPLEX SUBUNIT"/>
    <property type="match status" value="1"/>
</dbReference>
<evidence type="ECO:0000256" key="9">
    <source>
        <dbReference type="ARBA" id="ARBA00041789"/>
    </source>
</evidence>
<name>A0ABN9X1D1_9DINO</name>
<dbReference type="InterPro" id="IPR017383">
    <property type="entry name" value="ARPC1"/>
</dbReference>
<keyword evidence="7" id="KW-0206">Cytoskeleton</keyword>
<organism evidence="12 13">
    <name type="scientific">Prorocentrum cordatum</name>
    <dbReference type="NCBI Taxonomy" id="2364126"/>
    <lineage>
        <taxon>Eukaryota</taxon>
        <taxon>Sar</taxon>
        <taxon>Alveolata</taxon>
        <taxon>Dinophyceae</taxon>
        <taxon>Prorocentrales</taxon>
        <taxon>Prorocentraceae</taxon>
        <taxon>Prorocentrum</taxon>
    </lineage>
</organism>
<dbReference type="SUPFAM" id="SSF50978">
    <property type="entry name" value="WD40 repeat-like"/>
    <property type="match status" value="1"/>
</dbReference>
<keyword evidence="4 10" id="KW-0853">WD repeat</keyword>
<evidence type="ECO:0000256" key="4">
    <source>
        <dbReference type="ARBA" id="ARBA00022574"/>
    </source>
</evidence>
<feature type="repeat" description="WD" evidence="10">
    <location>
        <begin position="185"/>
        <end position="226"/>
    </location>
</feature>
<gene>
    <name evidence="12" type="ORF">PCOR1329_LOCUS72526</name>
</gene>
<evidence type="ECO:0000256" key="7">
    <source>
        <dbReference type="ARBA" id="ARBA00023212"/>
    </source>
</evidence>
<dbReference type="Proteomes" id="UP001189429">
    <property type="component" value="Unassembled WGS sequence"/>
</dbReference>
<evidence type="ECO:0000256" key="5">
    <source>
        <dbReference type="ARBA" id="ARBA00022737"/>
    </source>
</evidence>
<evidence type="ECO:0000256" key="2">
    <source>
        <dbReference type="ARBA" id="ARBA00006260"/>
    </source>
</evidence>
<evidence type="ECO:0000256" key="3">
    <source>
        <dbReference type="ARBA" id="ARBA00022490"/>
    </source>
</evidence>
<dbReference type="InterPro" id="IPR015943">
    <property type="entry name" value="WD40/YVTN_repeat-like_dom_sf"/>
</dbReference>
<dbReference type="Pfam" id="PF00400">
    <property type="entry name" value="WD40"/>
    <property type="match status" value="3"/>
</dbReference>
<proteinExistence type="inferred from homology"/>
<dbReference type="InterPro" id="IPR036322">
    <property type="entry name" value="WD40_repeat_dom_sf"/>
</dbReference>
<keyword evidence="6" id="KW-0009">Actin-binding</keyword>
<dbReference type="SMART" id="SM00320">
    <property type="entry name" value="WD40"/>
    <property type="match status" value="4"/>
</dbReference>
<comment type="similarity">
    <text evidence="2">Belongs to the WD repeat ARPC1 family.</text>
</comment>
<keyword evidence="5" id="KW-0677">Repeat</keyword>
<keyword evidence="3" id="KW-0963">Cytoplasm</keyword>
<feature type="non-terminal residue" evidence="12">
    <location>
        <position position="376"/>
    </location>
</feature>
<dbReference type="EMBL" id="CAUYUJ010019704">
    <property type="protein sequence ID" value="CAK0893055.1"/>
    <property type="molecule type" value="Genomic_DNA"/>
</dbReference>
<dbReference type="InterPro" id="IPR001680">
    <property type="entry name" value="WD40_rpt"/>
</dbReference>
<keyword evidence="13" id="KW-1185">Reference proteome</keyword>